<keyword evidence="3 7" id="KW-0812">Transmembrane</keyword>
<feature type="transmembrane region" description="Helical" evidence="7">
    <location>
        <begin position="864"/>
        <end position="884"/>
    </location>
</feature>
<feature type="transmembrane region" description="Helical" evidence="7">
    <location>
        <begin position="554"/>
        <end position="577"/>
    </location>
</feature>
<sequence>MKKGAIWKDTFREIGRSKTRFLSIFAIILIGVAFFAGLSATGPVMIETADSYYDEQNLSDLHVFSTMGLEEEDSELLNSVDNAEVDYLYSQDVIFDGSGLTSKVYGWDAVQHTINEFEIIEGRFPKETNEIALDQTNSYADEYAIGDTIQITEEQSENQDNVFTEDTFEVVGFLKTPLYIERANRGNTTIGSGNLDGFSVVSPEVFDMDVYTDAFVLFDRSNQYVSYSEEYQTFIDEQTTDIEERVAHRPEERYEELYAEIESDIEEGYAEIEEARQELEDGREELEEARTDIEEGYEDYEAGLEEFEAEEANARAEIEDERQQLEEALSEIEANKDQLEAAQMQNTPTYEEVLAQEEQVLAGLQELENAESELNAELAASREDLEQARIELGEAEADYEEGLAEFEAEEADAEEEIDEALVDLEEAEEELAELEEPEYFVYDRTSYPGYEEFDENAERISAIARIFPVFFFMLAALISLTTMTRMVDEGRNQIGTLKALGYGNMAIAAKYFVYAFIATSFGSILGLFLGYWLFPNVILDAYSSLYNLPSAQTQFYWDYAIISIAASLLATGLSTLVSVRLSLRSNAATLLRPKAPKKGKRIFLEYIPFIWKRFSFTQKVASRNLFRYKRRMLMTLFGVAGGTALLLTGYGLSDSIADIADIQFGEINLYQAIVAEDPEATESEQDSLLSSLEEVDGFEAQLQSLQESITATNSGESRDATLLVPEDTELFEEFVVLRDRNDQSRLYELPEDGVIITDKLADLLNVTTGDSMEVAWDEGETVDVAIGGISEQYVQHYIYMSEDYYEQVVNEEIDYNTRLLKYDDSVVSNDELGENLTEEDAVLGVTFVSSIRESFQDSMDSLDVVTVVLIVSAASLAFVVLYNLTNINVSERIRELSTIKVLGFFDKEVTMYVYRENLVLTIMGILVGFVLGIFMHMFVLQTAELDIMRFLHQISWTSYLYSFLLMFFFSSMVMVVMHFKLKHVDMVEALKTQD</sequence>
<proteinExistence type="predicted"/>
<dbReference type="Pfam" id="PF02687">
    <property type="entry name" value="FtsX"/>
    <property type="match status" value="2"/>
</dbReference>
<feature type="transmembrane region" description="Helical" evidence="7">
    <location>
        <begin position="511"/>
        <end position="534"/>
    </location>
</feature>
<accession>A0A1I1HMU2</accession>
<dbReference type="PANTHER" id="PTHR30287:SF1">
    <property type="entry name" value="INNER MEMBRANE PROTEIN"/>
    <property type="match status" value="1"/>
</dbReference>
<feature type="transmembrane region" description="Helical" evidence="7">
    <location>
        <begin position="462"/>
        <end position="483"/>
    </location>
</feature>
<keyword evidence="2" id="KW-1003">Cell membrane</keyword>
<dbReference type="InterPro" id="IPR038766">
    <property type="entry name" value="Membrane_comp_ABC_pdt"/>
</dbReference>
<feature type="coiled-coil region" evidence="6">
    <location>
        <begin position="258"/>
        <end position="437"/>
    </location>
</feature>
<keyword evidence="4 7" id="KW-1133">Transmembrane helix</keyword>
<evidence type="ECO:0000313" key="9">
    <source>
        <dbReference type="EMBL" id="SFC25407.1"/>
    </source>
</evidence>
<feature type="domain" description="ABC3 transporter permease C-terminal" evidence="8">
    <location>
        <begin position="466"/>
        <end position="586"/>
    </location>
</feature>
<reference evidence="10" key="1">
    <citation type="submission" date="2016-10" db="EMBL/GenBank/DDBJ databases">
        <authorList>
            <person name="Varghese N."/>
            <person name="Submissions S."/>
        </authorList>
    </citation>
    <scope>NUCLEOTIDE SEQUENCE [LARGE SCALE GENOMIC DNA]</scope>
    <source>
        <strain evidence="10">DSM 23664</strain>
    </source>
</reference>
<dbReference type="RefSeq" id="WP_245751871.1">
    <property type="nucleotide sequence ID" value="NZ_FOLT01000004.1"/>
</dbReference>
<evidence type="ECO:0000256" key="4">
    <source>
        <dbReference type="ARBA" id="ARBA00022989"/>
    </source>
</evidence>
<keyword evidence="6" id="KW-0175">Coiled coil</keyword>
<evidence type="ECO:0000256" key="2">
    <source>
        <dbReference type="ARBA" id="ARBA00022475"/>
    </source>
</evidence>
<keyword evidence="10" id="KW-1185">Reference proteome</keyword>
<name>A0A1I1HMU2_9LACT</name>
<feature type="transmembrane region" description="Helical" evidence="7">
    <location>
        <begin position="918"/>
        <end position="939"/>
    </location>
</feature>
<evidence type="ECO:0000256" key="6">
    <source>
        <dbReference type="SAM" id="Coils"/>
    </source>
</evidence>
<evidence type="ECO:0000256" key="5">
    <source>
        <dbReference type="ARBA" id="ARBA00023136"/>
    </source>
</evidence>
<feature type="transmembrane region" description="Helical" evidence="7">
    <location>
        <begin position="21"/>
        <end position="46"/>
    </location>
</feature>
<dbReference type="InterPro" id="IPR003838">
    <property type="entry name" value="ABC3_permease_C"/>
</dbReference>
<evidence type="ECO:0000256" key="1">
    <source>
        <dbReference type="ARBA" id="ARBA00004651"/>
    </source>
</evidence>
<keyword evidence="5 7" id="KW-0472">Membrane</keyword>
<organism evidence="9 10">
    <name type="scientific">Alkalibacterium subtropicum</name>
    <dbReference type="NCBI Taxonomy" id="753702"/>
    <lineage>
        <taxon>Bacteria</taxon>
        <taxon>Bacillati</taxon>
        <taxon>Bacillota</taxon>
        <taxon>Bacilli</taxon>
        <taxon>Lactobacillales</taxon>
        <taxon>Carnobacteriaceae</taxon>
        <taxon>Alkalibacterium</taxon>
    </lineage>
</organism>
<protein>
    <submittedName>
        <fullName evidence="9">Putative ABC transport system permease protein</fullName>
    </submittedName>
</protein>
<dbReference type="GO" id="GO:0005886">
    <property type="term" value="C:plasma membrane"/>
    <property type="evidence" value="ECO:0007669"/>
    <property type="project" value="UniProtKB-SubCell"/>
</dbReference>
<gene>
    <name evidence="9" type="ORF">SAMN04488102_104137</name>
</gene>
<evidence type="ECO:0000256" key="7">
    <source>
        <dbReference type="SAM" id="Phobius"/>
    </source>
</evidence>
<dbReference type="Proteomes" id="UP000199612">
    <property type="component" value="Unassembled WGS sequence"/>
</dbReference>
<comment type="subcellular location">
    <subcellularLocation>
        <location evidence="1">Cell membrane</location>
        <topology evidence="1">Multi-pass membrane protein</topology>
    </subcellularLocation>
</comment>
<evidence type="ECO:0000313" key="10">
    <source>
        <dbReference type="Proteomes" id="UP000199612"/>
    </source>
</evidence>
<evidence type="ECO:0000259" key="8">
    <source>
        <dbReference type="Pfam" id="PF02687"/>
    </source>
</evidence>
<feature type="domain" description="ABC3 transporter permease C-terminal" evidence="8">
    <location>
        <begin position="868"/>
        <end position="981"/>
    </location>
</feature>
<evidence type="ECO:0000256" key="3">
    <source>
        <dbReference type="ARBA" id="ARBA00022692"/>
    </source>
</evidence>
<dbReference type="PANTHER" id="PTHR30287">
    <property type="entry name" value="MEMBRANE COMPONENT OF PREDICTED ABC SUPERFAMILY METABOLITE UPTAKE TRANSPORTER"/>
    <property type="match status" value="1"/>
</dbReference>
<dbReference type="STRING" id="753702.SAMN04488102_104137"/>
<dbReference type="EMBL" id="FOLT01000004">
    <property type="protein sequence ID" value="SFC25407.1"/>
    <property type="molecule type" value="Genomic_DNA"/>
</dbReference>
<dbReference type="AlphaFoldDB" id="A0A1I1HMU2"/>
<feature type="transmembrane region" description="Helical" evidence="7">
    <location>
        <begin position="632"/>
        <end position="652"/>
    </location>
</feature>
<feature type="transmembrane region" description="Helical" evidence="7">
    <location>
        <begin position="959"/>
        <end position="979"/>
    </location>
</feature>